<feature type="compositionally biased region" description="Basic and acidic residues" evidence="1">
    <location>
        <begin position="30"/>
        <end position="46"/>
    </location>
</feature>
<organism evidence="2 3">
    <name type="scientific">Abeliophyllum distichum</name>
    <dbReference type="NCBI Taxonomy" id="126358"/>
    <lineage>
        <taxon>Eukaryota</taxon>
        <taxon>Viridiplantae</taxon>
        <taxon>Streptophyta</taxon>
        <taxon>Embryophyta</taxon>
        <taxon>Tracheophyta</taxon>
        <taxon>Spermatophyta</taxon>
        <taxon>Magnoliopsida</taxon>
        <taxon>eudicotyledons</taxon>
        <taxon>Gunneridae</taxon>
        <taxon>Pentapetalae</taxon>
        <taxon>asterids</taxon>
        <taxon>lamiids</taxon>
        <taxon>Lamiales</taxon>
        <taxon>Oleaceae</taxon>
        <taxon>Forsythieae</taxon>
        <taxon>Abeliophyllum</taxon>
    </lineage>
</organism>
<feature type="region of interest" description="Disordered" evidence="1">
    <location>
        <begin position="28"/>
        <end position="53"/>
    </location>
</feature>
<sequence length="162" mass="18393">MPHSFEELAMRAHDLEIQIARYESYLPSDLSDKKDPKKEIKRDGKSDKRKIKLETGENPAVSCSMVSFGSFDPIFISNKKHTFPTLYGAGKSLFEVTKFGPQLSKGAIPIELKEDKKVTIKYVYPKMVKADSGNRPSFYEIMTDDLDIWDFDSKSEDEIGDG</sequence>
<gene>
    <name evidence="2" type="ORF">Adt_18908</name>
</gene>
<reference evidence="3" key="1">
    <citation type="submission" date="2024-07" db="EMBL/GenBank/DDBJ databases">
        <title>Two chromosome-level genome assemblies of Korean endemic species Abeliophyllum distichum and Forsythia ovata (Oleaceae).</title>
        <authorList>
            <person name="Jang H."/>
        </authorList>
    </citation>
    <scope>NUCLEOTIDE SEQUENCE [LARGE SCALE GENOMIC DNA]</scope>
</reference>
<evidence type="ECO:0000256" key="1">
    <source>
        <dbReference type="SAM" id="MobiDB-lite"/>
    </source>
</evidence>
<dbReference type="Proteomes" id="UP001604336">
    <property type="component" value="Unassembled WGS sequence"/>
</dbReference>
<evidence type="ECO:0000313" key="3">
    <source>
        <dbReference type="Proteomes" id="UP001604336"/>
    </source>
</evidence>
<proteinExistence type="predicted"/>
<accession>A0ABD1TL25</accession>
<keyword evidence="3" id="KW-1185">Reference proteome</keyword>
<protein>
    <submittedName>
        <fullName evidence="2">Uncharacterized protein</fullName>
    </submittedName>
</protein>
<dbReference type="EMBL" id="JBFOLK010000005">
    <property type="protein sequence ID" value="KAL2513308.1"/>
    <property type="molecule type" value="Genomic_DNA"/>
</dbReference>
<comment type="caution">
    <text evidence="2">The sequence shown here is derived from an EMBL/GenBank/DDBJ whole genome shotgun (WGS) entry which is preliminary data.</text>
</comment>
<dbReference type="AlphaFoldDB" id="A0ABD1TL25"/>
<name>A0ABD1TL25_9LAMI</name>
<evidence type="ECO:0000313" key="2">
    <source>
        <dbReference type="EMBL" id="KAL2513308.1"/>
    </source>
</evidence>